<feature type="transmembrane region" description="Helical" evidence="3">
    <location>
        <begin position="545"/>
        <end position="566"/>
    </location>
</feature>
<dbReference type="InterPro" id="IPR011990">
    <property type="entry name" value="TPR-like_helical_dom_sf"/>
</dbReference>
<feature type="transmembrane region" description="Helical" evidence="3">
    <location>
        <begin position="793"/>
        <end position="816"/>
    </location>
</feature>
<dbReference type="PANTHER" id="PTHR37422">
    <property type="entry name" value="TEICHURONIC ACID BIOSYNTHESIS PROTEIN TUAE"/>
    <property type="match status" value="1"/>
</dbReference>
<dbReference type="PROSITE" id="PS50005">
    <property type="entry name" value="TPR"/>
    <property type="match status" value="1"/>
</dbReference>
<gene>
    <name evidence="4" type="ORF">F4Y42_06015</name>
</gene>
<comment type="caution">
    <text evidence="4">The sequence shown here is derived from an EMBL/GenBank/DDBJ whole genome shotgun (WGS) entry which is preliminary data.</text>
</comment>
<dbReference type="SUPFAM" id="SSF48452">
    <property type="entry name" value="TPR-like"/>
    <property type="match status" value="1"/>
</dbReference>
<evidence type="ECO:0008006" key="5">
    <source>
        <dbReference type="Google" id="ProtNLM"/>
    </source>
</evidence>
<feature type="transmembrane region" description="Helical" evidence="3">
    <location>
        <begin position="320"/>
        <end position="339"/>
    </location>
</feature>
<feature type="transmembrane region" description="Helical" evidence="3">
    <location>
        <begin position="480"/>
        <end position="500"/>
    </location>
</feature>
<dbReference type="EMBL" id="VXRG01000052">
    <property type="protein sequence ID" value="MXY92990.1"/>
    <property type="molecule type" value="Genomic_DNA"/>
</dbReference>
<feature type="transmembrane region" description="Helical" evidence="3">
    <location>
        <begin position="266"/>
        <end position="288"/>
    </location>
</feature>
<keyword evidence="3" id="KW-1133">Transmembrane helix</keyword>
<feature type="transmembrane region" description="Helical" evidence="3">
    <location>
        <begin position="12"/>
        <end position="32"/>
    </location>
</feature>
<feature type="transmembrane region" description="Helical" evidence="3">
    <location>
        <begin position="651"/>
        <end position="682"/>
    </location>
</feature>
<reference evidence="4" key="1">
    <citation type="submission" date="2019-09" db="EMBL/GenBank/DDBJ databases">
        <title>Characterisation of the sponge microbiome using genome-centric metagenomics.</title>
        <authorList>
            <person name="Engelberts J.P."/>
            <person name="Robbins S.J."/>
            <person name="De Goeij J.M."/>
            <person name="Aranda M."/>
            <person name="Bell S.C."/>
            <person name="Webster N.S."/>
        </authorList>
    </citation>
    <scope>NUCLEOTIDE SEQUENCE</scope>
    <source>
        <strain evidence="4">SB0664_bin_27</strain>
    </source>
</reference>
<feature type="transmembrane region" description="Helical" evidence="3">
    <location>
        <begin position="136"/>
        <end position="156"/>
    </location>
</feature>
<dbReference type="InterPro" id="IPR051533">
    <property type="entry name" value="WaaL-like"/>
</dbReference>
<dbReference type="Gene3D" id="1.25.40.10">
    <property type="entry name" value="Tetratricopeptide repeat domain"/>
    <property type="match status" value="2"/>
</dbReference>
<dbReference type="InterPro" id="IPR019734">
    <property type="entry name" value="TPR_rpt"/>
</dbReference>
<dbReference type="PANTHER" id="PTHR37422:SF13">
    <property type="entry name" value="LIPOPOLYSACCHARIDE BIOSYNTHESIS PROTEIN PA4999-RELATED"/>
    <property type="match status" value="1"/>
</dbReference>
<keyword evidence="3" id="KW-0472">Membrane</keyword>
<feature type="transmembrane region" description="Helical" evidence="3">
    <location>
        <begin position="445"/>
        <end position="468"/>
    </location>
</feature>
<feature type="transmembrane region" description="Helical" evidence="3">
    <location>
        <begin position="753"/>
        <end position="773"/>
    </location>
</feature>
<feature type="transmembrane region" description="Helical" evidence="3">
    <location>
        <begin position="572"/>
        <end position="590"/>
    </location>
</feature>
<feature type="repeat" description="TPR" evidence="1">
    <location>
        <begin position="860"/>
        <end position="893"/>
    </location>
</feature>
<proteinExistence type="predicted"/>
<dbReference type="Pfam" id="PF13181">
    <property type="entry name" value="TPR_8"/>
    <property type="match status" value="1"/>
</dbReference>
<feature type="transmembrane region" description="Helical" evidence="3">
    <location>
        <begin position="168"/>
        <end position="185"/>
    </location>
</feature>
<sequence>MRHTKIQHYCESVIEAGWLAALIVAPLFFNTYSSRVFEPDKASLIRSISLVMLLAYLVKILDGGRIWLPAGGGGPPAGDQAIAAGERSQSTFEWKLGSLWKQPLLLPFVLLVISYAISTLLSISPSVSWWGSYHRLQGAYTFASYLIIALLTAAHLRQSSQLRRLQHTVVITSLPIAVYAVFQHFGKDPLPWARDVSGRVTASAGNPIFLAAHLIMAFFLTLERTVSCFAFLLTGGSRPGGDTAADAAPDTAPEGERVAPTPDYSLAGILAGGCYLFVLVIQLLAIFWSQSRGPWLGLASGMYIFVLLLLSGMRPRNYRLLTAAWAGLGLVGLALLIVLNTTAIGRSFRHVPNWGRLTTMLDSATGTGRVRVLLWEGTAKLISPHEPLTYPDGRDDPINPIRPLIGYGPETLWMAFNRFYPPELAQWESRNASPDRAHNETWDSLAMTGVLGFLANSLLFLSIFFWAMRWLGLIRSRRDVILFFSMLAGGGILLSALFQMRGVSIGFIGVNWPTGLILGLIAYVTLAVFMQQASSTATAHRPRQLLLVASLSAIIAHYVEIHLGIAIVATRIYFWTIVALLLGLGMNWLFPETFAPNQFSASQAAPPSEENRRARNRRSATRGRAARGRREARSSTGGWDIHLPALILPDLLVMMTLVFLFAINFIGMSNAVSVLFAGLGTALQDRTGAPLTDILWLVLFAWLIATVLGTATAFLRHHGLGLRKIANSDAEVGRRRNEETPHSSSSVTARPSALSVVLYGLILFAGWLLYGLIHAARLLPGARTGTVAEQLDLIAGHYSLYTWVVVLWCLLAGLFLSWRKMMVTQQAWFGRGLATAGAGVLMSAAVFYIIANINIAQVRADVFYRQGQNFDSAGAWVESSDLYSRALAVRPTEDYYMLHLGRSLLERAAYAPVEGSLSFPSHPTLQHVLDLNADEIALLGRDALLSASEAVLSRAQEANPLNTDHTSNLARLYSRWAILTDDPQAGLPALEKSLHHYDVALSLSPNAAHLWNERGQIMVSMGREEEAEASFLHSLSLDDRFENTYAFLIELYTRTDESEKLTQLFDSGLEKFPHSLVLLTHKGAAQSRAGDLEGALASISLAFEKHPTDLNAVRNLVVLSRLLDRPEEAARWAERAIALIESGHDEIDKIVATYSVIADFNVENGRLLQAADILHRLVELAPHDYRFPFQLAHVHSELGNNQQARQFGESALALAPDNEKPGVQAFVDSLE</sequence>
<feature type="transmembrane region" description="Helical" evidence="3">
    <location>
        <begin position="205"/>
        <end position="222"/>
    </location>
</feature>
<organism evidence="4">
    <name type="scientific">Caldilineaceae bacterium SB0664_bin_27</name>
    <dbReference type="NCBI Taxonomy" id="2605260"/>
    <lineage>
        <taxon>Bacteria</taxon>
        <taxon>Bacillati</taxon>
        <taxon>Chloroflexota</taxon>
        <taxon>Caldilineae</taxon>
        <taxon>Caldilineales</taxon>
        <taxon>Caldilineaceae</taxon>
    </lineage>
</organism>
<dbReference type="SMART" id="SM00028">
    <property type="entry name" value="TPR"/>
    <property type="match status" value="5"/>
</dbReference>
<feature type="transmembrane region" description="Helical" evidence="3">
    <location>
        <begin position="512"/>
        <end position="533"/>
    </location>
</feature>
<feature type="compositionally biased region" description="Basic residues" evidence="2">
    <location>
        <begin position="614"/>
        <end position="627"/>
    </location>
</feature>
<keyword evidence="1" id="KW-0802">TPR repeat</keyword>
<feature type="region of interest" description="Disordered" evidence="2">
    <location>
        <begin position="600"/>
        <end position="631"/>
    </location>
</feature>
<evidence type="ECO:0000256" key="1">
    <source>
        <dbReference type="PROSITE-ProRule" id="PRU00339"/>
    </source>
</evidence>
<keyword evidence="3" id="KW-0812">Transmembrane</keyword>
<accession>A0A6B0YPX0</accession>
<dbReference type="AlphaFoldDB" id="A0A6B0YPX0"/>
<name>A0A6B0YPX0_9CHLR</name>
<protein>
    <recommendedName>
        <fullName evidence="5">Tetratricopeptide repeat protein</fullName>
    </recommendedName>
</protein>
<evidence type="ECO:0000256" key="2">
    <source>
        <dbReference type="SAM" id="MobiDB-lite"/>
    </source>
</evidence>
<feature type="transmembrane region" description="Helical" evidence="3">
    <location>
        <begin position="828"/>
        <end position="850"/>
    </location>
</feature>
<feature type="transmembrane region" description="Helical" evidence="3">
    <location>
        <begin position="104"/>
        <end position="124"/>
    </location>
</feature>
<feature type="transmembrane region" description="Helical" evidence="3">
    <location>
        <begin position="694"/>
        <end position="715"/>
    </location>
</feature>
<evidence type="ECO:0000256" key="3">
    <source>
        <dbReference type="SAM" id="Phobius"/>
    </source>
</evidence>
<feature type="transmembrane region" description="Helical" evidence="3">
    <location>
        <begin position="294"/>
        <end position="313"/>
    </location>
</feature>
<evidence type="ECO:0000313" key="4">
    <source>
        <dbReference type="EMBL" id="MXY92990.1"/>
    </source>
</evidence>
<feature type="transmembrane region" description="Helical" evidence="3">
    <location>
        <begin position="44"/>
        <end position="61"/>
    </location>
</feature>